<dbReference type="AlphaFoldDB" id="A0A2Y9TXP8"/>
<name>A0A2Y9TXP8_9GAMM</name>
<dbReference type="Proteomes" id="UP000244908">
    <property type="component" value="Chromosome"/>
</dbReference>
<proteinExistence type="predicted"/>
<dbReference type="EMBL" id="CP029185">
    <property type="protein sequence ID" value="AWH88321.1"/>
    <property type="molecule type" value="Genomic_DNA"/>
</dbReference>
<keyword evidence="2" id="KW-1185">Reference proteome</keyword>
<gene>
    <name evidence="1" type="ORF">HYN51_06975</name>
</gene>
<dbReference type="PROSITE" id="PS51257">
    <property type="entry name" value="PROKAR_LIPOPROTEIN"/>
    <property type="match status" value="1"/>
</dbReference>
<dbReference type="KEGG" id="lpv:HYN51_06975"/>
<organism evidence="1 2">
    <name type="scientific">Limnobaculum parvum</name>
    <dbReference type="NCBI Taxonomy" id="2172103"/>
    <lineage>
        <taxon>Bacteria</taxon>
        <taxon>Pseudomonadati</taxon>
        <taxon>Pseudomonadota</taxon>
        <taxon>Gammaproteobacteria</taxon>
        <taxon>Enterobacterales</taxon>
        <taxon>Budviciaceae</taxon>
        <taxon>Limnobaculum</taxon>
    </lineage>
</organism>
<evidence type="ECO:0000313" key="1">
    <source>
        <dbReference type="EMBL" id="AWH88321.1"/>
    </source>
</evidence>
<reference evidence="1 2" key="1">
    <citation type="journal article" date="2019" name="Int. J. Syst. Evol. Microbiol.">
        <title>Limnobaculum parvum gen. nov., sp. nov., isolated from a freshwater lake.</title>
        <authorList>
            <person name="Baek C."/>
            <person name="Shin S.K."/>
            <person name="Yi H."/>
        </authorList>
    </citation>
    <scope>NUCLEOTIDE SEQUENCE [LARGE SCALE GENOMIC DNA]</scope>
    <source>
        <strain evidence="1 2">HYN0051</strain>
    </source>
</reference>
<evidence type="ECO:0008006" key="3">
    <source>
        <dbReference type="Google" id="ProtNLM"/>
    </source>
</evidence>
<protein>
    <recommendedName>
        <fullName evidence="3">Lipoprotein</fullName>
    </recommendedName>
</protein>
<sequence length="186" mass="19535">MFSFRVFLIVISFISITACTTQKALQETGKEIDNGNYGVATWYTLTLPIVMVYDVFTLGGTSDVNTGISDLSSAASAISPNSDAANTLSSMATVNTSSNPEVMQSVSSAMVSKSQSNNPVASGSNANCDNSTPDRFARCCNALKGSMFPPHQDSDGTMGYGCKLEDGSRRGCTYRGGALIQCTVAD</sequence>
<accession>A0A2Y9TXP8</accession>
<evidence type="ECO:0000313" key="2">
    <source>
        <dbReference type="Proteomes" id="UP000244908"/>
    </source>
</evidence>